<dbReference type="AlphaFoldDB" id="A0A3M8CWA2"/>
<dbReference type="OrthoDB" id="6385276at2"/>
<gene>
    <name evidence="3" type="ORF">EDM56_27215</name>
</gene>
<accession>A0A3M8CWA2</accession>
<keyword evidence="2" id="KW-0472">Membrane</keyword>
<reference evidence="3 4" key="1">
    <citation type="submission" date="2018-10" db="EMBL/GenBank/DDBJ databases">
        <title>Phylogenomics of Brevibacillus.</title>
        <authorList>
            <person name="Dunlap C."/>
        </authorList>
    </citation>
    <scope>NUCLEOTIDE SEQUENCE [LARGE SCALE GENOMIC DNA]</scope>
    <source>
        <strain evidence="3 4">JCM 15716</strain>
    </source>
</reference>
<dbReference type="RefSeq" id="WP_122921090.1">
    <property type="nucleotide sequence ID" value="NZ_RHHQ01000025.1"/>
</dbReference>
<sequence>MKVFIINARQLMIGAAVLFAVLIAGIVLLLREPLDSSSSSLSEPTSTTSTSEAAEQPMGFDLPKLAMDVTMQDSDKADVKLITENFEFVGDGKDELNGIVHGKGHAHIYLDGKMIAQVFDSEFILSKLPKGEHDLRVELAYGNHTPYHVEASQKLVVK</sequence>
<organism evidence="3 4">
    <name type="scientific">Brevibacillus fluminis</name>
    <dbReference type="NCBI Taxonomy" id="511487"/>
    <lineage>
        <taxon>Bacteria</taxon>
        <taxon>Bacillati</taxon>
        <taxon>Bacillota</taxon>
        <taxon>Bacilli</taxon>
        <taxon>Bacillales</taxon>
        <taxon>Paenibacillaceae</taxon>
        <taxon>Brevibacillus</taxon>
    </lineage>
</organism>
<protein>
    <submittedName>
        <fullName evidence="3">Uncharacterized protein</fullName>
    </submittedName>
</protein>
<keyword evidence="2" id="KW-0812">Transmembrane</keyword>
<evidence type="ECO:0000313" key="3">
    <source>
        <dbReference type="EMBL" id="RNB80106.1"/>
    </source>
</evidence>
<keyword evidence="4" id="KW-1185">Reference proteome</keyword>
<feature type="transmembrane region" description="Helical" evidence="2">
    <location>
        <begin position="12"/>
        <end position="30"/>
    </location>
</feature>
<dbReference type="EMBL" id="RHHQ01000025">
    <property type="protein sequence ID" value="RNB80106.1"/>
    <property type="molecule type" value="Genomic_DNA"/>
</dbReference>
<proteinExistence type="predicted"/>
<keyword evidence="2" id="KW-1133">Transmembrane helix</keyword>
<dbReference type="Proteomes" id="UP000271031">
    <property type="component" value="Unassembled WGS sequence"/>
</dbReference>
<evidence type="ECO:0000313" key="4">
    <source>
        <dbReference type="Proteomes" id="UP000271031"/>
    </source>
</evidence>
<evidence type="ECO:0000256" key="2">
    <source>
        <dbReference type="SAM" id="Phobius"/>
    </source>
</evidence>
<evidence type="ECO:0000256" key="1">
    <source>
        <dbReference type="SAM" id="MobiDB-lite"/>
    </source>
</evidence>
<comment type="caution">
    <text evidence="3">The sequence shown here is derived from an EMBL/GenBank/DDBJ whole genome shotgun (WGS) entry which is preliminary data.</text>
</comment>
<name>A0A3M8CWA2_9BACL</name>
<feature type="region of interest" description="Disordered" evidence="1">
    <location>
        <begin position="36"/>
        <end position="55"/>
    </location>
</feature>